<dbReference type="SUPFAM" id="SSF100985">
    <property type="entry name" value="Sporulation inhibitor Sda"/>
    <property type="match status" value="1"/>
</dbReference>
<organism evidence="1 2">
    <name type="scientific">Sporosarcina newyorkensis</name>
    <dbReference type="NCBI Taxonomy" id="759851"/>
    <lineage>
        <taxon>Bacteria</taxon>
        <taxon>Bacillati</taxon>
        <taxon>Bacillota</taxon>
        <taxon>Bacilli</taxon>
        <taxon>Bacillales</taxon>
        <taxon>Caryophanaceae</taxon>
        <taxon>Sporosarcina</taxon>
    </lineage>
</organism>
<protein>
    <submittedName>
        <fullName evidence="1">Developmental checkpoint coupling sporulation initiation to replication initiation</fullName>
    </submittedName>
</protein>
<accession>A0A1T4Y217</accession>
<sequence>MFQLSDQMLLYSYQQAQRLKLSPEFIRLLEREIEKRSLESTHLYR</sequence>
<dbReference type="AlphaFoldDB" id="A0A1T4Y217"/>
<evidence type="ECO:0000313" key="1">
    <source>
        <dbReference type="EMBL" id="SKA95335.1"/>
    </source>
</evidence>
<gene>
    <name evidence="1" type="ORF">SAMN04244570_1609</name>
</gene>
<dbReference type="Pfam" id="PF08970">
    <property type="entry name" value="Sda"/>
    <property type="match status" value="1"/>
</dbReference>
<reference evidence="2" key="1">
    <citation type="submission" date="2017-02" db="EMBL/GenBank/DDBJ databases">
        <authorList>
            <person name="Varghese N."/>
            <person name="Submissions S."/>
        </authorList>
    </citation>
    <scope>NUCLEOTIDE SEQUENCE [LARGE SCALE GENOMIC DNA]</scope>
    <source>
        <strain evidence="2">DSM 23966</strain>
    </source>
</reference>
<dbReference type="InterPro" id="IPR036916">
    <property type="entry name" value="Sda_sf"/>
</dbReference>
<proteinExistence type="predicted"/>
<name>A0A1T4Y217_9BACL</name>
<dbReference type="EMBL" id="FUYJ01000002">
    <property type="protein sequence ID" value="SKA95335.1"/>
    <property type="molecule type" value="Genomic_DNA"/>
</dbReference>
<dbReference type="Proteomes" id="UP000190042">
    <property type="component" value="Unassembled WGS sequence"/>
</dbReference>
<evidence type="ECO:0000313" key="2">
    <source>
        <dbReference type="Proteomes" id="UP000190042"/>
    </source>
</evidence>
<keyword evidence="2" id="KW-1185">Reference proteome</keyword>
<dbReference type="InterPro" id="IPR015064">
    <property type="entry name" value="Sda"/>
</dbReference>
<dbReference type="Gene3D" id="1.10.287.1100">
    <property type="entry name" value="Sporulation inhibitor A"/>
    <property type="match status" value="1"/>
</dbReference>